<dbReference type="Pfam" id="PF25593">
    <property type="entry name" value="GldD_lipo"/>
    <property type="match status" value="1"/>
</dbReference>
<reference evidence="2 3" key="1">
    <citation type="submission" date="2016-10" db="EMBL/GenBank/DDBJ databases">
        <authorList>
            <person name="Varghese N."/>
            <person name="Submissions S."/>
        </authorList>
    </citation>
    <scope>NUCLEOTIDE SEQUENCE [LARGE SCALE GENOMIC DNA]</scope>
    <source>
        <strain evidence="2 3">DSM 11449</strain>
    </source>
</reference>
<gene>
    <name evidence="2" type="ORF">SAMN05444420_10825</name>
</gene>
<comment type="caution">
    <text evidence="2">The sequence shown here is derived from an EMBL/GenBank/DDBJ whole genome shotgun (WGS) entry which is preliminary data.</text>
</comment>
<keyword evidence="1" id="KW-0732">Signal</keyword>
<protein>
    <submittedName>
        <fullName evidence="2">Protein involved in gliding motility GldD</fullName>
    </submittedName>
</protein>
<dbReference type="RefSeq" id="WP_016421107.1">
    <property type="nucleotide sequence ID" value="NZ_FNND01000008.1"/>
</dbReference>
<feature type="signal peptide" evidence="1">
    <location>
        <begin position="1"/>
        <end position="19"/>
    </location>
</feature>
<sequence>MRSKLLMSCCIGLLLVACGGDLQPKPKAFLRLDYPEAQYDTLKGETPFSFEKNTYAKVSTKQGYSLNLDYPAMRATIYITYKPVKDNLVKLLKDAQNLTYEHTIKATNIVEQPYLNTKDKVYGMFYEVDGNAASQSQFYITDSTRHFLTGSIYFRVRPNYDSIYPAAMYLKKDIRRIMETTHWK</sequence>
<dbReference type="GeneID" id="85016048"/>
<dbReference type="NCBIfam" id="TIGR03512">
    <property type="entry name" value="GldD_lipo"/>
    <property type="match status" value="1"/>
</dbReference>
<proteinExistence type="predicted"/>
<dbReference type="PROSITE" id="PS51257">
    <property type="entry name" value="PROKAR_LIPOPROTEIN"/>
    <property type="match status" value="1"/>
</dbReference>
<feature type="chain" id="PRO_5028916163" evidence="1">
    <location>
        <begin position="20"/>
        <end position="184"/>
    </location>
</feature>
<evidence type="ECO:0000313" key="3">
    <source>
        <dbReference type="Proteomes" id="UP000182771"/>
    </source>
</evidence>
<dbReference type="AlphaFoldDB" id="A0A1H2YUG0"/>
<organism evidence="2 3">
    <name type="scientific">Capnocytophaga granulosa</name>
    <dbReference type="NCBI Taxonomy" id="45242"/>
    <lineage>
        <taxon>Bacteria</taxon>
        <taxon>Pseudomonadati</taxon>
        <taxon>Bacteroidota</taxon>
        <taxon>Flavobacteriia</taxon>
        <taxon>Flavobacteriales</taxon>
        <taxon>Flavobacteriaceae</taxon>
        <taxon>Capnocytophaga</taxon>
    </lineage>
</organism>
<evidence type="ECO:0000256" key="1">
    <source>
        <dbReference type="SAM" id="SignalP"/>
    </source>
</evidence>
<name>A0A1H2YUG0_9FLAO</name>
<dbReference type="EMBL" id="FNND01000008">
    <property type="protein sequence ID" value="SDX08820.1"/>
    <property type="molecule type" value="Genomic_DNA"/>
</dbReference>
<keyword evidence="3" id="KW-1185">Reference proteome</keyword>
<dbReference type="Proteomes" id="UP000182771">
    <property type="component" value="Unassembled WGS sequence"/>
</dbReference>
<evidence type="ECO:0000313" key="2">
    <source>
        <dbReference type="EMBL" id="SDX08820.1"/>
    </source>
</evidence>
<dbReference type="InterPro" id="IPR019850">
    <property type="entry name" value="GldD-like"/>
</dbReference>
<accession>A0A1H2YUG0</accession>
<dbReference type="OrthoDB" id="679501at2"/>